<evidence type="ECO:0000313" key="2">
    <source>
        <dbReference type="Proteomes" id="UP000824533"/>
    </source>
</evidence>
<dbReference type="EMBL" id="CM034412">
    <property type="protein sequence ID" value="KAJ0170829.1"/>
    <property type="molecule type" value="Genomic_DNA"/>
</dbReference>
<comment type="caution">
    <text evidence="1">The sequence shown here is derived from an EMBL/GenBank/DDBJ whole genome shotgun (WGS) entry which is preliminary data.</text>
</comment>
<organism evidence="1 2">
    <name type="scientific">Dendrolimus kikuchii</name>
    <dbReference type="NCBI Taxonomy" id="765133"/>
    <lineage>
        <taxon>Eukaryota</taxon>
        <taxon>Metazoa</taxon>
        <taxon>Ecdysozoa</taxon>
        <taxon>Arthropoda</taxon>
        <taxon>Hexapoda</taxon>
        <taxon>Insecta</taxon>
        <taxon>Pterygota</taxon>
        <taxon>Neoptera</taxon>
        <taxon>Endopterygota</taxon>
        <taxon>Lepidoptera</taxon>
        <taxon>Glossata</taxon>
        <taxon>Ditrysia</taxon>
        <taxon>Bombycoidea</taxon>
        <taxon>Lasiocampidae</taxon>
        <taxon>Dendrolimus</taxon>
    </lineage>
</organism>
<gene>
    <name evidence="1" type="ORF">K1T71_013601</name>
</gene>
<keyword evidence="2" id="KW-1185">Reference proteome</keyword>
<protein>
    <submittedName>
        <fullName evidence="1">Uncharacterized protein</fullName>
    </submittedName>
</protein>
<name>A0ACC1CH90_9NEOP</name>
<sequence length="99" mass="11642">MLEYLLYNKLFNPQTPAYLKEQFHYLSSGNFKSLRSSENLLLQTPLHTTSFYGKSFTVQAVRLWNALPSFIRLDLNIVSIRSIRITENRCMVTPRDRNN</sequence>
<reference evidence="1 2" key="1">
    <citation type="journal article" date="2021" name="Front. Genet.">
        <title>Chromosome-Level Genome Assembly Reveals Significant Gene Expansion in the Toll and IMD Signaling Pathways of Dendrolimus kikuchii.</title>
        <authorList>
            <person name="Zhou J."/>
            <person name="Wu P."/>
            <person name="Xiong Z."/>
            <person name="Liu N."/>
            <person name="Zhao N."/>
            <person name="Ji M."/>
            <person name="Qiu Y."/>
            <person name="Yang B."/>
        </authorList>
    </citation>
    <scope>NUCLEOTIDE SEQUENCE [LARGE SCALE GENOMIC DNA]</scope>
    <source>
        <strain evidence="1">Ann1</strain>
    </source>
</reference>
<proteinExistence type="predicted"/>
<dbReference type="Proteomes" id="UP000824533">
    <property type="component" value="Linkage Group LG26"/>
</dbReference>
<accession>A0ACC1CH90</accession>
<evidence type="ECO:0000313" key="1">
    <source>
        <dbReference type="EMBL" id="KAJ0170829.1"/>
    </source>
</evidence>